<evidence type="ECO:0000313" key="2">
    <source>
        <dbReference type="Proteomes" id="UP000828048"/>
    </source>
</evidence>
<keyword evidence="2" id="KW-1185">Reference proteome</keyword>
<name>A0ACB7YHB8_9ERIC</name>
<proteinExistence type="predicted"/>
<dbReference type="EMBL" id="CM037158">
    <property type="protein sequence ID" value="KAH7852567.1"/>
    <property type="molecule type" value="Genomic_DNA"/>
</dbReference>
<reference evidence="1 2" key="1">
    <citation type="journal article" date="2021" name="Hortic Res">
        <title>High-quality reference genome and annotation aids understanding of berry development for evergreen blueberry (Vaccinium darrowii).</title>
        <authorList>
            <person name="Yu J."/>
            <person name="Hulse-Kemp A.M."/>
            <person name="Babiker E."/>
            <person name="Staton M."/>
        </authorList>
    </citation>
    <scope>NUCLEOTIDE SEQUENCE [LARGE SCALE GENOMIC DNA]</scope>
    <source>
        <strain evidence="2">cv. NJ 8807/NJ 8810</strain>
        <tissue evidence="1">Young leaf</tissue>
    </source>
</reference>
<gene>
    <name evidence="1" type="ORF">Vadar_026467</name>
</gene>
<protein>
    <submittedName>
        <fullName evidence="1">Uncharacterized protein</fullName>
    </submittedName>
</protein>
<accession>A0ACB7YHB8</accession>
<dbReference type="Proteomes" id="UP000828048">
    <property type="component" value="Chromosome 8"/>
</dbReference>
<sequence>MASNSTPLNQIETISSVPDESELDRFAAVANKAADAAGEVIRKCFRKPLDIIEKKRIQEACLSSGGDDSVDSFINSVAKGSTHNLVLQELQSSTAMGMRMGEIPRGYLFCYKFILLGVPGSYSADDKIELQLWPSYVEQGFGLDIIAIVLGMRVDGDVKKNLRTMYMTSPHHFSQDVEVVFARVGFKGRSWLQALLPLPGNIISSCLPSALERQQLDLKFMLLVTPDAILW</sequence>
<evidence type="ECO:0000313" key="1">
    <source>
        <dbReference type="EMBL" id="KAH7852567.1"/>
    </source>
</evidence>
<comment type="caution">
    <text evidence="1">The sequence shown here is derived from an EMBL/GenBank/DDBJ whole genome shotgun (WGS) entry which is preliminary data.</text>
</comment>
<organism evidence="1 2">
    <name type="scientific">Vaccinium darrowii</name>
    <dbReference type="NCBI Taxonomy" id="229202"/>
    <lineage>
        <taxon>Eukaryota</taxon>
        <taxon>Viridiplantae</taxon>
        <taxon>Streptophyta</taxon>
        <taxon>Embryophyta</taxon>
        <taxon>Tracheophyta</taxon>
        <taxon>Spermatophyta</taxon>
        <taxon>Magnoliopsida</taxon>
        <taxon>eudicotyledons</taxon>
        <taxon>Gunneridae</taxon>
        <taxon>Pentapetalae</taxon>
        <taxon>asterids</taxon>
        <taxon>Ericales</taxon>
        <taxon>Ericaceae</taxon>
        <taxon>Vaccinioideae</taxon>
        <taxon>Vaccinieae</taxon>
        <taxon>Vaccinium</taxon>
    </lineage>
</organism>